<dbReference type="GO" id="GO:0006388">
    <property type="term" value="P:tRNA splicing, via endonucleolytic cleavage and ligation"/>
    <property type="evidence" value="ECO:0007669"/>
    <property type="project" value="TreeGrafter"/>
</dbReference>
<evidence type="ECO:0000313" key="14">
    <source>
        <dbReference type="Proteomes" id="UP001283341"/>
    </source>
</evidence>
<dbReference type="Pfam" id="PF06807">
    <property type="entry name" value="Clp1"/>
    <property type="match status" value="1"/>
</dbReference>
<evidence type="ECO:0000259" key="11">
    <source>
        <dbReference type="Pfam" id="PF16573"/>
    </source>
</evidence>
<dbReference type="InterPro" id="IPR038239">
    <property type="entry name" value="Clp1_N_sf"/>
</dbReference>
<sequence>MSIPGLGQIIPQATAASTTTARRTITLRPGQEWRFTAPRRSTSGVTVRLLNGTAERDGTALAVNRTYTFIRTKSKLFSWHGCILEVEGDCEDYVAEFNKPEDNVHMVMCSNLHDALQTQRQLVSRGTSQQQGPRVLVCGAANTGKTTLVRTLAALATRMGAQPVIANLDPGEGLLSMPGTMSSAVFGNLMDVEDPAGGFGVRSSPSTGPSAVPVKTPLVYYFGHKRVEDDAELWKELAAKMAGQVRNKLRSVDEARSAGLVVDTPAVDLRGVDGGVTGAVDMLAHAVREFTINVVVVLDSLELEAKLQRRFAGEKTLLGETITVCGVEKSDGVAERDEAWIKADGEAVIKEYFFGDAKRTLSPFTLSIDYDELAVFKAVDADSEYYDPEEEKQPALERAEISPEMSNWTLAVMDAHANQPLDTIRQAPVMGFIAVADVDEDKRRLKYLSPVGGRLGDKALIWGRWPEPYLNLLG</sequence>
<dbReference type="InterPro" id="IPR032319">
    <property type="entry name" value="CLP1_P"/>
</dbReference>
<dbReference type="Pfam" id="PF16573">
    <property type="entry name" value="CLP1_N"/>
    <property type="match status" value="1"/>
</dbReference>
<evidence type="ECO:0000256" key="4">
    <source>
        <dbReference type="ARBA" id="ARBA00019824"/>
    </source>
</evidence>
<evidence type="ECO:0000256" key="2">
    <source>
        <dbReference type="ARBA" id="ARBA00004123"/>
    </source>
</evidence>
<dbReference type="HAMAP" id="MF_03035">
    <property type="entry name" value="Clp1"/>
    <property type="match status" value="1"/>
</dbReference>
<keyword evidence="8 9" id="KW-0539">Nucleus</keyword>
<dbReference type="EMBL" id="JAUEDM010000004">
    <property type="protein sequence ID" value="KAK3318169.1"/>
    <property type="molecule type" value="Genomic_DNA"/>
</dbReference>
<dbReference type="InterPro" id="IPR027417">
    <property type="entry name" value="P-loop_NTPase"/>
</dbReference>
<dbReference type="SUPFAM" id="SSF52540">
    <property type="entry name" value="P-loop containing nucleoside triphosphate hydrolases"/>
    <property type="match status" value="1"/>
</dbReference>
<dbReference type="Pfam" id="PF16575">
    <property type="entry name" value="CLP1_P"/>
    <property type="match status" value="1"/>
</dbReference>
<evidence type="ECO:0000256" key="7">
    <source>
        <dbReference type="ARBA" id="ARBA00022840"/>
    </source>
</evidence>
<reference evidence="13" key="1">
    <citation type="journal article" date="2023" name="Mol. Phylogenet. Evol.">
        <title>Genome-scale phylogeny and comparative genomics of the fungal order Sordariales.</title>
        <authorList>
            <person name="Hensen N."/>
            <person name="Bonometti L."/>
            <person name="Westerberg I."/>
            <person name="Brannstrom I.O."/>
            <person name="Guillou S."/>
            <person name="Cros-Aarteil S."/>
            <person name="Calhoun S."/>
            <person name="Haridas S."/>
            <person name="Kuo A."/>
            <person name="Mondo S."/>
            <person name="Pangilinan J."/>
            <person name="Riley R."/>
            <person name="LaButti K."/>
            <person name="Andreopoulos B."/>
            <person name="Lipzen A."/>
            <person name="Chen C."/>
            <person name="Yan M."/>
            <person name="Daum C."/>
            <person name="Ng V."/>
            <person name="Clum A."/>
            <person name="Steindorff A."/>
            <person name="Ohm R.A."/>
            <person name="Martin F."/>
            <person name="Silar P."/>
            <person name="Natvig D.O."/>
            <person name="Lalanne C."/>
            <person name="Gautier V."/>
            <person name="Ament-Velasquez S.L."/>
            <person name="Kruys A."/>
            <person name="Hutchinson M.I."/>
            <person name="Powell A.J."/>
            <person name="Barry K."/>
            <person name="Miller A.N."/>
            <person name="Grigoriev I.V."/>
            <person name="Debuchy R."/>
            <person name="Gladieux P."/>
            <person name="Hiltunen Thoren M."/>
            <person name="Johannesson H."/>
        </authorList>
    </citation>
    <scope>NUCLEOTIDE SEQUENCE</scope>
    <source>
        <strain evidence="13">CBS 118394</strain>
    </source>
</reference>
<feature type="domain" description="Clp1 N-terminal" evidence="11">
    <location>
        <begin position="26"/>
        <end position="121"/>
    </location>
</feature>
<evidence type="ECO:0000256" key="8">
    <source>
        <dbReference type="ARBA" id="ARBA00023242"/>
    </source>
</evidence>
<keyword evidence="5 9" id="KW-0507">mRNA processing</keyword>
<dbReference type="InterPro" id="IPR032324">
    <property type="entry name" value="Clp1_N"/>
</dbReference>
<evidence type="ECO:0000256" key="9">
    <source>
        <dbReference type="HAMAP-Rule" id="MF_03035"/>
    </source>
</evidence>
<dbReference type="Gene3D" id="3.40.50.300">
    <property type="entry name" value="P-loop containing nucleotide triphosphate hydrolases"/>
    <property type="match status" value="1"/>
</dbReference>
<evidence type="ECO:0000259" key="10">
    <source>
        <dbReference type="Pfam" id="PF06807"/>
    </source>
</evidence>
<feature type="domain" description="Clp1 P-loop" evidence="12">
    <location>
        <begin position="139"/>
        <end position="354"/>
    </location>
</feature>
<dbReference type="InterPro" id="IPR028606">
    <property type="entry name" value="Clp1"/>
</dbReference>
<dbReference type="GO" id="GO:0051731">
    <property type="term" value="F:polynucleotide 5'-hydroxyl-kinase activity"/>
    <property type="evidence" value="ECO:0007669"/>
    <property type="project" value="InterPro"/>
</dbReference>
<keyword evidence="7 9" id="KW-0067">ATP-binding</keyword>
<feature type="domain" description="Clp1 C-terminal" evidence="10">
    <location>
        <begin position="361"/>
        <end position="467"/>
    </location>
</feature>
<feature type="binding site" evidence="9">
    <location>
        <position position="32"/>
    </location>
    <ligand>
        <name>ATP</name>
        <dbReference type="ChEBI" id="CHEBI:30616"/>
    </ligand>
</feature>
<feature type="binding site" evidence="9">
    <location>
        <position position="73"/>
    </location>
    <ligand>
        <name>ATP</name>
        <dbReference type="ChEBI" id="CHEBI:30616"/>
    </ligand>
</feature>
<accession>A0AAE0M524</accession>
<name>A0AAE0M524_9PEZI</name>
<comment type="function">
    <text evidence="1">Polynucleotide 5'-kinase involved in rRNA processing.</text>
</comment>
<evidence type="ECO:0000256" key="6">
    <source>
        <dbReference type="ARBA" id="ARBA00022741"/>
    </source>
</evidence>
<protein>
    <recommendedName>
        <fullName evidence="4">Polynucleotide 5'-hydroxyl-kinase GRC3</fullName>
    </recommendedName>
    <alternativeName>
        <fullName evidence="3">Polynucleotide 5'-hydroxyl-kinase grc3</fullName>
    </alternativeName>
</protein>
<keyword evidence="14" id="KW-1185">Reference proteome</keyword>
<comment type="subunit">
    <text evidence="9">Component of a pre-mRNA cleavage factor complex. Interacts directly with PCF11.</text>
</comment>
<evidence type="ECO:0000256" key="1">
    <source>
        <dbReference type="ARBA" id="ARBA00003798"/>
    </source>
</evidence>
<reference evidence="13" key="2">
    <citation type="submission" date="2023-06" db="EMBL/GenBank/DDBJ databases">
        <authorList>
            <consortium name="Lawrence Berkeley National Laboratory"/>
            <person name="Haridas S."/>
            <person name="Hensen N."/>
            <person name="Bonometti L."/>
            <person name="Westerberg I."/>
            <person name="Brannstrom I.O."/>
            <person name="Guillou S."/>
            <person name="Cros-Aarteil S."/>
            <person name="Calhoun S."/>
            <person name="Kuo A."/>
            <person name="Mondo S."/>
            <person name="Pangilinan J."/>
            <person name="Riley R."/>
            <person name="Labutti K."/>
            <person name="Andreopoulos B."/>
            <person name="Lipzen A."/>
            <person name="Chen C."/>
            <person name="Yanf M."/>
            <person name="Daum C."/>
            <person name="Ng V."/>
            <person name="Clum A."/>
            <person name="Steindorff A."/>
            <person name="Ohm R."/>
            <person name="Martin F."/>
            <person name="Silar P."/>
            <person name="Natvig D."/>
            <person name="Lalanne C."/>
            <person name="Gautier V."/>
            <person name="Ament-Velasquez S.L."/>
            <person name="Kruys A."/>
            <person name="Hutchinson M.I."/>
            <person name="Powell A.J."/>
            <person name="Barry K."/>
            <person name="Miller A.N."/>
            <person name="Grigoriev I.V."/>
            <person name="Debuchy R."/>
            <person name="Gladieux P."/>
            <person name="Thoren M.H."/>
            <person name="Johannesson H."/>
        </authorList>
    </citation>
    <scope>NUCLEOTIDE SEQUENCE</scope>
    <source>
        <strain evidence="13">CBS 118394</strain>
    </source>
</reference>
<evidence type="ECO:0000256" key="5">
    <source>
        <dbReference type="ARBA" id="ARBA00022664"/>
    </source>
</evidence>
<dbReference type="InterPro" id="IPR038238">
    <property type="entry name" value="Clp1_C_sf"/>
</dbReference>
<gene>
    <name evidence="9" type="primary">CLP1</name>
    <name evidence="13" type="ORF">B0H66DRAFT_575146</name>
</gene>
<comment type="subcellular location">
    <subcellularLocation>
        <location evidence="2 9">Nucleus</location>
    </subcellularLocation>
</comment>
<comment type="caution">
    <text evidence="13">The sequence shown here is derived from an EMBL/GenBank/DDBJ whole genome shotgun (WGS) entry which is preliminary data.</text>
</comment>
<evidence type="ECO:0000256" key="3">
    <source>
        <dbReference type="ARBA" id="ARBA00018706"/>
    </source>
</evidence>
<dbReference type="GO" id="GO:0005849">
    <property type="term" value="C:mRNA cleavage factor complex"/>
    <property type="evidence" value="ECO:0007669"/>
    <property type="project" value="UniProtKB-UniRule"/>
</dbReference>
<dbReference type="AlphaFoldDB" id="A0AAE0M524"/>
<evidence type="ECO:0000259" key="12">
    <source>
        <dbReference type="Pfam" id="PF16575"/>
    </source>
</evidence>
<feature type="binding site" evidence="9">
    <location>
        <begin position="142"/>
        <end position="147"/>
    </location>
    <ligand>
        <name>ATP</name>
        <dbReference type="ChEBI" id="CHEBI:30616"/>
    </ligand>
</feature>
<dbReference type="InterPro" id="IPR010655">
    <property type="entry name" value="Clp1_C"/>
</dbReference>
<dbReference type="PANTHER" id="PTHR12755">
    <property type="entry name" value="CLEAVAGE/POLYADENYLATION FACTOR IA SUBUNIT CLP1P"/>
    <property type="match status" value="1"/>
</dbReference>
<dbReference type="Proteomes" id="UP001283341">
    <property type="component" value="Unassembled WGS sequence"/>
</dbReference>
<proteinExistence type="inferred from homology"/>
<dbReference type="InterPro" id="IPR045116">
    <property type="entry name" value="Clp1/Grc3"/>
</dbReference>
<comment type="similarity">
    <text evidence="9">Belongs to the Clp1 family. Clp1 subfamily.</text>
</comment>
<dbReference type="GO" id="GO:0005524">
    <property type="term" value="F:ATP binding"/>
    <property type="evidence" value="ECO:0007669"/>
    <property type="project" value="UniProtKB-UniRule"/>
</dbReference>
<dbReference type="PANTHER" id="PTHR12755:SF6">
    <property type="entry name" value="POLYRIBONUCLEOTIDE 5'-HYDROXYL-KINASE CLP1"/>
    <property type="match status" value="1"/>
</dbReference>
<dbReference type="GO" id="GO:0031124">
    <property type="term" value="P:mRNA 3'-end processing"/>
    <property type="evidence" value="ECO:0007669"/>
    <property type="project" value="UniProtKB-UniRule"/>
</dbReference>
<comment type="function">
    <text evidence="9">Required for endonucleolytic cleavage during polyadenylation-dependent pre-mRNA 3'-end formation.</text>
</comment>
<dbReference type="Gene3D" id="2.60.120.1030">
    <property type="entry name" value="Clp1, DNA binding domain"/>
    <property type="match status" value="1"/>
</dbReference>
<organism evidence="13 14">
    <name type="scientific">Apodospora peruviana</name>
    <dbReference type="NCBI Taxonomy" id="516989"/>
    <lineage>
        <taxon>Eukaryota</taxon>
        <taxon>Fungi</taxon>
        <taxon>Dikarya</taxon>
        <taxon>Ascomycota</taxon>
        <taxon>Pezizomycotina</taxon>
        <taxon>Sordariomycetes</taxon>
        <taxon>Sordariomycetidae</taxon>
        <taxon>Sordariales</taxon>
        <taxon>Lasiosphaeriaceae</taxon>
        <taxon>Apodospora</taxon>
    </lineage>
</organism>
<dbReference type="Gene3D" id="2.40.30.330">
    <property type="entry name" value="Pre-mRNA cleavage complex subunit Clp1, C-terminal domain"/>
    <property type="match status" value="1"/>
</dbReference>
<keyword evidence="6 9" id="KW-0547">Nucleotide-binding</keyword>
<evidence type="ECO:0000313" key="13">
    <source>
        <dbReference type="EMBL" id="KAK3318169.1"/>
    </source>
</evidence>